<evidence type="ECO:0000256" key="5">
    <source>
        <dbReference type="ARBA" id="ARBA00022643"/>
    </source>
</evidence>
<evidence type="ECO:0000256" key="3">
    <source>
        <dbReference type="ARBA" id="ARBA00022575"/>
    </source>
</evidence>
<evidence type="ECO:0000256" key="2">
    <source>
        <dbReference type="ARBA" id="ARBA00009881"/>
    </source>
</evidence>
<dbReference type="Pfam" id="PF03060">
    <property type="entry name" value="NMO"/>
    <property type="match status" value="1"/>
</dbReference>
<dbReference type="GO" id="GO:0018580">
    <property type="term" value="F:nitronate monooxygenase activity"/>
    <property type="evidence" value="ECO:0007669"/>
    <property type="project" value="InterPro"/>
</dbReference>
<accession>I0UYK5</accession>
<dbReference type="Proteomes" id="UP000004691">
    <property type="component" value="Unassembled WGS sequence"/>
</dbReference>
<dbReference type="PANTHER" id="PTHR42747:SF3">
    <property type="entry name" value="NITRONATE MONOOXYGENASE-RELATED"/>
    <property type="match status" value="1"/>
</dbReference>
<evidence type="ECO:0000256" key="1">
    <source>
        <dbReference type="ARBA" id="ARBA00001917"/>
    </source>
</evidence>
<dbReference type="InterPro" id="IPR013785">
    <property type="entry name" value="Aldolase_TIM"/>
</dbReference>
<comment type="cofactor">
    <cofactor evidence="1">
        <name>FMN</name>
        <dbReference type="ChEBI" id="CHEBI:58210"/>
    </cofactor>
</comment>
<keyword evidence="7" id="KW-0503">Monooxygenase</keyword>
<dbReference type="CDD" id="cd04730">
    <property type="entry name" value="NPD_like"/>
    <property type="match status" value="1"/>
</dbReference>
<evidence type="ECO:0000256" key="9">
    <source>
        <dbReference type="ARBA" id="ARBA00049401"/>
    </source>
</evidence>
<dbReference type="AlphaFoldDB" id="I0UYK5"/>
<comment type="similarity">
    <text evidence="2">Belongs to the nitronate monooxygenase family. NMO class I subfamily.</text>
</comment>
<name>I0UYK5_9PSEU</name>
<keyword evidence="11" id="KW-1185">Reference proteome</keyword>
<evidence type="ECO:0000256" key="6">
    <source>
        <dbReference type="ARBA" id="ARBA00023002"/>
    </source>
</evidence>
<proteinExistence type="inferred from homology"/>
<keyword evidence="4" id="KW-0285">Flavoprotein</keyword>
<dbReference type="EMBL" id="JH636049">
    <property type="protein sequence ID" value="EID52958.1"/>
    <property type="molecule type" value="Genomic_DNA"/>
</dbReference>
<dbReference type="SUPFAM" id="SSF51412">
    <property type="entry name" value="Inosine monophosphate dehydrogenase (IMPDH)"/>
    <property type="match status" value="1"/>
</dbReference>
<dbReference type="GO" id="GO:0009636">
    <property type="term" value="P:response to toxic substance"/>
    <property type="evidence" value="ECO:0007669"/>
    <property type="project" value="UniProtKB-KW"/>
</dbReference>
<evidence type="ECO:0000256" key="8">
    <source>
        <dbReference type="ARBA" id="ARBA00031155"/>
    </source>
</evidence>
<dbReference type="InterPro" id="IPR004136">
    <property type="entry name" value="NMO"/>
</dbReference>
<keyword evidence="10" id="KW-0223">Dioxygenase</keyword>
<keyword evidence="5" id="KW-0288">FMN</keyword>
<gene>
    <name evidence="10" type="ORF">SacxiDRAFT_0689</name>
</gene>
<dbReference type="STRING" id="882086.SacxiDRAFT_0689"/>
<sequence length="365" mass="38056">MGASHGRWGCSYAGAMFDSLRVPVIAAPMAGGPSTPELVAAVGRAGAFGYLAGGYLSAARLAEQIATVRRLSDTAFGVNLFVPGIRSTVDLSAYVERVGREADRYGTEAGEPRWDDDGYSAKLDLLVEARVPVVSFTFGLPSDSDVERLHEVGTTVVVTVTSPEEARQAQEVGADALCVQGFEAGGHRSVFTDDPDDPCGGPLYGLLAALRLCASVTDLPLVAAGGLVRGADVAAVVTGGAVAAQLGTAFLRADEAGTNPTARKALDDGGRPTALTRAFSGRPARGLVNRFLREHSAHAPAAYPQLHRLTKPVRAASGGAGDPEAMSLWAGQTYTLAEGGPAQDIVGRLWEDARQALRRAARRFE</sequence>
<evidence type="ECO:0000313" key="10">
    <source>
        <dbReference type="EMBL" id="EID52958.1"/>
    </source>
</evidence>
<protein>
    <recommendedName>
        <fullName evidence="8">Propionate 3-nitronate monooxygenase</fullName>
    </recommendedName>
</protein>
<evidence type="ECO:0000256" key="4">
    <source>
        <dbReference type="ARBA" id="ARBA00022630"/>
    </source>
</evidence>
<comment type="catalytic activity">
    <reaction evidence="9">
        <text>3 propionate 3-nitronate + 3 O2 + H2O = 3 3-oxopropanoate + 2 nitrate + nitrite + H2O2 + 3 H(+)</text>
        <dbReference type="Rhea" id="RHEA:57332"/>
        <dbReference type="ChEBI" id="CHEBI:15377"/>
        <dbReference type="ChEBI" id="CHEBI:15378"/>
        <dbReference type="ChEBI" id="CHEBI:15379"/>
        <dbReference type="ChEBI" id="CHEBI:16240"/>
        <dbReference type="ChEBI" id="CHEBI:16301"/>
        <dbReference type="ChEBI" id="CHEBI:17632"/>
        <dbReference type="ChEBI" id="CHEBI:33190"/>
        <dbReference type="ChEBI" id="CHEBI:136067"/>
    </reaction>
</comment>
<organism evidence="10 11">
    <name type="scientific">Saccharomonospora xinjiangensis XJ-54</name>
    <dbReference type="NCBI Taxonomy" id="882086"/>
    <lineage>
        <taxon>Bacteria</taxon>
        <taxon>Bacillati</taxon>
        <taxon>Actinomycetota</taxon>
        <taxon>Actinomycetes</taxon>
        <taxon>Pseudonocardiales</taxon>
        <taxon>Pseudonocardiaceae</taxon>
        <taxon>Saccharomonospora</taxon>
    </lineage>
</organism>
<evidence type="ECO:0000313" key="11">
    <source>
        <dbReference type="Proteomes" id="UP000004691"/>
    </source>
</evidence>
<evidence type="ECO:0000256" key="7">
    <source>
        <dbReference type="ARBA" id="ARBA00023033"/>
    </source>
</evidence>
<keyword evidence="6" id="KW-0560">Oxidoreductase</keyword>
<dbReference type="GO" id="GO:0051213">
    <property type="term" value="F:dioxygenase activity"/>
    <property type="evidence" value="ECO:0007669"/>
    <property type="project" value="UniProtKB-KW"/>
</dbReference>
<keyword evidence="3" id="KW-0216">Detoxification</keyword>
<dbReference type="PANTHER" id="PTHR42747">
    <property type="entry name" value="NITRONATE MONOOXYGENASE-RELATED"/>
    <property type="match status" value="1"/>
</dbReference>
<dbReference type="eggNOG" id="COG2070">
    <property type="taxonomic scope" value="Bacteria"/>
</dbReference>
<reference evidence="10 11" key="1">
    <citation type="submission" date="2012-01" db="EMBL/GenBank/DDBJ databases">
        <title>Improved High-Quality Draft sequence of Saccharomonospora xinjiangensis XJ-54.</title>
        <authorList>
            <consortium name="US DOE Joint Genome Institute"/>
            <person name="Lucas S."/>
            <person name="Han J."/>
            <person name="Lapidus A."/>
            <person name="Cheng J.-F."/>
            <person name="Goodwin L."/>
            <person name="Pitluck S."/>
            <person name="Peters L."/>
            <person name="Mikhailova N."/>
            <person name="Teshima H."/>
            <person name="Detter J.C."/>
            <person name="Han C."/>
            <person name="Tapia R."/>
            <person name="Land M."/>
            <person name="Hauser L."/>
            <person name="Kyrpides N."/>
            <person name="Ivanova N."/>
            <person name="Pagani I."/>
            <person name="Brambilla E.-M."/>
            <person name="Klenk H.-P."/>
            <person name="Woyke T."/>
        </authorList>
    </citation>
    <scope>NUCLEOTIDE SEQUENCE [LARGE SCALE GENOMIC DNA]</scope>
    <source>
        <strain evidence="10 11">XJ-54</strain>
    </source>
</reference>
<dbReference type="HOGENOM" id="CLU_038732_5_1_11"/>
<dbReference type="Gene3D" id="3.20.20.70">
    <property type="entry name" value="Aldolase class I"/>
    <property type="match status" value="1"/>
</dbReference>